<dbReference type="PANTHER" id="PTHR15407:SF28">
    <property type="entry name" value="RIBITOL-5-PHOSPHATE TRANSFERASE FKTN"/>
    <property type="match status" value="1"/>
</dbReference>
<dbReference type="PANTHER" id="PTHR15407">
    <property type="entry name" value="FUKUTIN-RELATED"/>
    <property type="match status" value="1"/>
</dbReference>
<gene>
    <name evidence="8" type="primary">MNN4</name>
    <name evidence="8" type="ORF">AWJ20_5095</name>
</gene>
<evidence type="ECO:0000313" key="9">
    <source>
        <dbReference type="Proteomes" id="UP000189580"/>
    </source>
</evidence>
<proteinExistence type="predicted"/>
<reference evidence="8 9" key="1">
    <citation type="submission" date="2016-02" db="EMBL/GenBank/DDBJ databases">
        <title>Complete genome sequence and transcriptome regulation of the pentose utilising yeast Sugiyamaella lignohabitans.</title>
        <authorList>
            <person name="Bellasio M."/>
            <person name="Peymann A."/>
            <person name="Valli M."/>
            <person name="Sipitzky M."/>
            <person name="Graf A."/>
            <person name="Sauer M."/>
            <person name="Marx H."/>
            <person name="Mattanovich D."/>
        </authorList>
    </citation>
    <scope>NUCLEOTIDE SEQUENCE [LARGE SCALE GENOMIC DNA]</scope>
    <source>
        <strain evidence="8 9">CBS 10342</strain>
    </source>
</reference>
<evidence type="ECO:0000256" key="6">
    <source>
        <dbReference type="SAM" id="Phobius"/>
    </source>
</evidence>
<keyword evidence="3 6" id="KW-1133">Transmembrane helix</keyword>
<evidence type="ECO:0000259" key="7">
    <source>
        <dbReference type="Pfam" id="PF04991"/>
    </source>
</evidence>
<evidence type="ECO:0000256" key="5">
    <source>
        <dbReference type="SAM" id="MobiDB-lite"/>
    </source>
</evidence>
<evidence type="ECO:0000256" key="4">
    <source>
        <dbReference type="ARBA" id="ARBA00023136"/>
    </source>
</evidence>
<keyword evidence="4 6" id="KW-0472">Membrane</keyword>
<dbReference type="AlphaFoldDB" id="A0A161HLE2"/>
<sequence length="722" mass="82778">MSLPIDSIDAEKQLDTVTRSSRPTSPSDLDSDSSKVIGCLAYVPVVLGRNTSRFTRLLRHNVIGKILLILGSGYFITIAMLYMFSSDVYPSTDSLKALFETGSNANSAPVEPKPIEDGRFDPRAIVTALRATSTDEVSVFDWGDWLDLSEVKGYAETSESSKFNWLSKTVPLSEVNFPPRSKADEKEQAFVGKLYLDNFARVPSQVIMVGEARATYAMRAKDASRNHVDYSEQPEPEETEQQKQDREKGEEEDRKQEAEMNKKKQDRENRRKEAEEKRKKLGEEKKEEKKEDETADKTKRDDETEVDLENIPVVSQVPDAPSPRIINMTPAEMAKEKARVFPPLLPALANGTLEDKVAVTLNASMFTLDLAALQKTGVNSSPLEIKHAEMIKKARKYVGTSSKHFYEVLLTNDPYGHGTHYDWRFFNLVRLGNEHEAVMHHLMRAWSMFADQEGIASWISHGSLIGWYWNGISMPWDSDNDVQMPIVELDRFAQLYNGTLVVEDEKEGTGRYYIDVGPWYVSRHKGNGRNVIDARFIDIRSGIYIDITGLAQTDRPGQFACKNNHYYHHDWLSPMRRTLYEGAETYVPNMYEAVLRDEYNKYRQSTFKDWSFNRDLRLWVPTKKCAKFNVPSLKFDENNDLNLYGACNDANIYKEYTLTKEVSREHANEMDIYNRMDIVNKNGKNMFVDTDETRALFADEFRVYYPPLRADPGISADKSWQH</sequence>
<protein>
    <submittedName>
        <fullName evidence="8">Mnn4p</fullName>
    </submittedName>
</protein>
<dbReference type="OrthoDB" id="444255at2759"/>
<keyword evidence="2 6" id="KW-0812">Transmembrane</keyword>
<dbReference type="EMBL" id="CP014502">
    <property type="protein sequence ID" value="ANB14137.1"/>
    <property type="molecule type" value="Genomic_DNA"/>
</dbReference>
<dbReference type="GeneID" id="30037299"/>
<dbReference type="KEGG" id="slb:AWJ20_5095"/>
<feature type="transmembrane region" description="Helical" evidence="6">
    <location>
        <begin position="62"/>
        <end position="84"/>
    </location>
</feature>
<comment type="subcellular location">
    <subcellularLocation>
        <location evidence="1">Membrane</location>
        <topology evidence="1">Single-pass membrane protein</topology>
    </subcellularLocation>
</comment>
<accession>A0A161HLE2</accession>
<keyword evidence="9" id="KW-1185">Reference proteome</keyword>
<feature type="compositionally biased region" description="Basic and acidic residues" evidence="5">
    <location>
        <begin position="240"/>
        <end position="302"/>
    </location>
</feature>
<evidence type="ECO:0000256" key="1">
    <source>
        <dbReference type="ARBA" id="ARBA00004167"/>
    </source>
</evidence>
<dbReference type="Proteomes" id="UP000189580">
    <property type="component" value="Chromosome d"/>
</dbReference>
<dbReference type="Pfam" id="PF04991">
    <property type="entry name" value="LicD"/>
    <property type="match status" value="2"/>
</dbReference>
<organism evidence="8 9">
    <name type="scientific">Sugiyamaella lignohabitans</name>
    <dbReference type="NCBI Taxonomy" id="796027"/>
    <lineage>
        <taxon>Eukaryota</taxon>
        <taxon>Fungi</taxon>
        <taxon>Dikarya</taxon>
        <taxon>Ascomycota</taxon>
        <taxon>Saccharomycotina</taxon>
        <taxon>Dipodascomycetes</taxon>
        <taxon>Dipodascales</taxon>
        <taxon>Trichomonascaceae</taxon>
        <taxon>Sugiyamaella</taxon>
    </lineage>
</organism>
<dbReference type="GO" id="GO:0016020">
    <property type="term" value="C:membrane"/>
    <property type="evidence" value="ECO:0007669"/>
    <property type="project" value="UniProtKB-SubCell"/>
</dbReference>
<dbReference type="InterPro" id="IPR007074">
    <property type="entry name" value="LicD/FKTN/FKRP_NTP_transf"/>
</dbReference>
<evidence type="ECO:0000313" key="8">
    <source>
        <dbReference type="EMBL" id="ANB14137.1"/>
    </source>
</evidence>
<name>A0A161HLE2_9ASCO</name>
<feature type="region of interest" description="Disordered" evidence="5">
    <location>
        <begin position="222"/>
        <end position="306"/>
    </location>
</feature>
<dbReference type="GO" id="GO:0009100">
    <property type="term" value="P:glycoprotein metabolic process"/>
    <property type="evidence" value="ECO:0007669"/>
    <property type="project" value="UniProtKB-ARBA"/>
</dbReference>
<dbReference type="RefSeq" id="XP_018736614.1">
    <property type="nucleotide sequence ID" value="XM_018882214.1"/>
</dbReference>
<feature type="domain" description="LicD/FKTN/FKRP nucleotidyltransferase" evidence="7">
    <location>
        <begin position="561"/>
        <end position="599"/>
    </location>
</feature>
<feature type="domain" description="LicD/FKTN/FKRP nucleotidyltransferase" evidence="7">
    <location>
        <begin position="452"/>
        <end position="554"/>
    </location>
</feature>
<dbReference type="InterPro" id="IPR009644">
    <property type="entry name" value="FKTN/MNN4/W02B3.4-1"/>
</dbReference>
<evidence type="ECO:0000256" key="3">
    <source>
        <dbReference type="ARBA" id="ARBA00022989"/>
    </source>
</evidence>
<evidence type="ECO:0000256" key="2">
    <source>
        <dbReference type="ARBA" id="ARBA00022692"/>
    </source>
</evidence>